<evidence type="ECO:0000256" key="1">
    <source>
        <dbReference type="ARBA" id="ARBA00001933"/>
    </source>
</evidence>
<dbReference type="SUPFAM" id="SSF53383">
    <property type="entry name" value="PLP-dependent transferases"/>
    <property type="match status" value="1"/>
</dbReference>
<keyword evidence="3" id="KW-0663">Pyridoxal phosphate</keyword>
<evidence type="ECO:0000256" key="3">
    <source>
        <dbReference type="ARBA" id="ARBA00022898"/>
    </source>
</evidence>
<dbReference type="Gene3D" id="3.90.1150.10">
    <property type="entry name" value="Aspartate Aminotransferase, domain 1"/>
    <property type="match status" value="1"/>
</dbReference>
<dbReference type="Proteomes" id="UP000503840">
    <property type="component" value="Unassembled WGS sequence"/>
</dbReference>
<dbReference type="Gene3D" id="3.40.640.10">
    <property type="entry name" value="Type I PLP-dependent aspartate aminotransferase-like (Major domain)"/>
    <property type="match status" value="1"/>
</dbReference>
<dbReference type="GO" id="GO:0016829">
    <property type="term" value="F:lyase activity"/>
    <property type="evidence" value="ECO:0007669"/>
    <property type="project" value="InterPro"/>
</dbReference>
<sequence length="341" mass="36337">MINFASDNASGAHPRIIEAVARANKGFASAYGADAHTAEADAAFKSLFGDDIAVFYAMNGTGANVMGLKSLIRSYHAVICSQMAHINVDETGAPEAAIGCKLLTLPSPDGKITPEQVKPLLAAQGVVHHSQPKAISITQATEFGAAYTPEEVRALADLAHAHGMYLHMDGARISNAAAYLGVDVNAFTRDAGVDVLSFGGAKNGLLFGEAVIFFNVSANPAPAADFPYLRKQNLQLLSKMRFLSCQFAELLRDGLWLENARHSNAMAQRLAAGLANVSGVTVVNKVEANEVFAAMSPERIASLQDDFYFYVWDAALHQVRLVCSFDTTEAEVDAFVAAVAR</sequence>
<evidence type="ECO:0000259" key="4">
    <source>
        <dbReference type="Pfam" id="PF01212"/>
    </source>
</evidence>
<dbReference type="InterPro" id="IPR001597">
    <property type="entry name" value="ArAA_b-elim_lyase/Thr_aldolase"/>
</dbReference>
<evidence type="ECO:0000313" key="6">
    <source>
        <dbReference type="Proteomes" id="UP000503840"/>
    </source>
</evidence>
<keyword evidence="6" id="KW-1185">Reference proteome</keyword>
<dbReference type="InterPro" id="IPR015421">
    <property type="entry name" value="PyrdxlP-dep_Trfase_major"/>
</dbReference>
<proteinExistence type="inferred from homology"/>
<dbReference type="PANTHER" id="PTHR48097">
    <property type="entry name" value="L-THREONINE ALDOLASE-RELATED"/>
    <property type="match status" value="1"/>
</dbReference>
<organism evidence="5 6">
    <name type="scientific">Desulfovibrio subterraneus</name>
    <dbReference type="NCBI Taxonomy" id="2718620"/>
    <lineage>
        <taxon>Bacteria</taxon>
        <taxon>Pseudomonadati</taxon>
        <taxon>Thermodesulfobacteriota</taxon>
        <taxon>Desulfovibrionia</taxon>
        <taxon>Desulfovibrionales</taxon>
        <taxon>Desulfovibrionaceae</taxon>
        <taxon>Desulfovibrio</taxon>
    </lineage>
</organism>
<comment type="cofactor">
    <cofactor evidence="1">
        <name>pyridoxal 5'-phosphate</name>
        <dbReference type="ChEBI" id="CHEBI:597326"/>
    </cofactor>
</comment>
<comment type="caution">
    <text evidence="5">The sequence shown here is derived from an EMBL/GenBank/DDBJ whole genome shotgun (WGS) entry which is preliminary data.</text>
</comment>
<reference evidence="5 6" key="1">
    <citation type="submission" date="2020-05" db="EMBL/GenBank/DDBJ databases">
        <title>Draft genome sequence of Desulfovibrio sp. strain HN2T.</title>
        <authorList>
            <person name="Ueno A."/>
            <person name="Tamazawa S."/>
            <person name="Tamamura S."/>
            <person name="Murakami T."/>
            <person name="Kiyama T."/>
            <person name="Inomata H."/>
            <person name="Amano Y."/>
            <person name="Miyakawa K."/>
            <person name="Tamaki H."/>
            <person name="Naganuma T."/>
            <person name="Kaneko K."/>
        </authorList>
    </citation>
    <scope>NUCLEOTIDE SEQUENCE [LARGE SCALE GENOMIC DNA]</scope>
    <source>
        <strain evidence="5 6">HN2</strain>
    </source>
</reference>
<dbReference type="GO" id="GO:0006520">
    <property type="term" value="P:amino acid metabolic process"/>
    <property type="evidence" value="ECO:0007669"/>
    <property type="project" value="InterPro"/>
</dbReference>
<dbReference type="RefSeq" id="WP_174405313.1">
    <property type="nucleotide sequence ID" value="NZ_BLVO01000013.1"/>
</dbReference>
<evidence type="ECO:0000313" key="5">
    <source>
        <dbReference type="EMBL" id="GFM33672.1"/>
    </source>
</evidence>
<dbReference type="InterPro" id="IPR015424">
    <property type="entry name" value="PyrdxlP-dep_Trfase"/>
</dbReference>
<feature type="domain" description="Aromatic amino acid beta-eliminating lyase/threonine aldolase" evidence="4">
    <location>
        <begin position="4"/>
        <end position="295"/>
    </location>
</feature>
<gene>
    <name evidence="5" type="primary">ltaE</name>
    <name evidence="5" type="ORF">DSM101010T_20370</name>
</gene>
<dbReference type="PANTHER" id="PTHR48097:SF5">
    <property type="entry name" value="LOW SPECIFICITY L-THREONINE ALDOLASE"/>
    <property type="match status" value="1"/>
</dbReference>
<comment type="similarity">
    <text evidence="2">Belongs to the threonine aldolase family.</text>
</comment>
<dbReference type="EMBL" id="BLVO01000013">
    <property type="protein sequence ID" value="GFM33672.1"/>
    <property type="molecule type" value="Genomic_DNA"/>
</dbReference>
<accession>A0A7J0BKG0</accession>
<protein>
    <submittedName>
        <fullName evidence="5">Threonine aldolase</fullName>
    </submittedName>
</protein>
<name>A0A7J0BKG0_9BACT</name>
<dbReference type="Pfam" id="PF01212">
    <property type="entry name" value="Beta_elim_lyase"/>
    <property type="match status" value="1"/>
</dbReference>
<dbReference type="AlphaFoldDB" id="A0A7J0BKG0"/>
<dbReference type="InterPro" id="IPR015422">
    <property type="entry name" value="PyrdxlP-dep_Trfase_small"/>
</dbReference>
<evidence type="ECO:0000256" key="2">
    <source>
        <dbReference type="ARBA" id="ARBA00006966"/>
    </source>
</evidence>